<comment type="function">
    <text evidence="3">Inhibits all the catalytic activities of DNA gyrase by preventing its interaction with DNA. Acts by binding directly to the C-terminal domain of GyrB, which probably disrupts DNA binding by the gyrase.</text>
</comment>
<comment type="similarity">
    <text evidence="3">Belongs to the DNA gyrase inhibitor YacG family.</text>
</comment>
<comment type="subunit">
    <text evidence="3">Interacts with GyrB.</text>
</comment>
<dbReference type="NCBIfam" id="NF001638">
    <property type="entry name" value="PRK00418.1"/>
    <property type="match status" value="1"/>
</dbReference>
<accession>A0AA41ZF98</accession>
<dbReference type="PANTHER" id="PTHR36150">
    <property type="entry name" value="DNA GYRASE INHIBITOR YACG"/>
    <property type="match status" value="1"/>
</dbReference>
<dbReference type="HAMAP" id="MF_00649">
    <property type="entry name" value="DNA_gyrase_inhibitor_YacG"/>
    <property type="match status" value="1"/>
</dbReference>
<dbReference type="GO" id="GO:0008657">
    <property type="term" value="F:DNA topoisomerase type II (double strand cut, ATP-hydrolyzing) inhibitor activity"/>
    <property type="evidence" value="ECO:0007669"/>
    <property type="project" value="UniProtKB-UniRule"/>
</dbReference>
<evidence type="ECO:0000313" key="5">
    <source>
        <dbReference type="Proteomes" id="UP001165678"/>
    </source>
</evidence>
<reference evidence="4" key="1">
    <citation type="submission" date="2022-11" db="EMBL/GenBank/DDBJ databases">
        <title>Larsenimonas rhizosphaerae sp. nov., isolated from a tidal mudflat.</title>
        <authorList>
            <person name="Lee S.D."/>
            <person name="Kim I.S."/>
        </authorList>
    </citation>
    <scope>NUCLEOTIDE SEQUENCE</scope>
    <source>
        <strain evidence="4">GH2-1</strain>
    </source>
</reference>
<keyword evidence="1 3" id="KW-0479">Metal-binding</keyword>
<dbReference type="EMBL" id="JAPIVE010000001">
    <property type="protein sequence ID" value="MCX2523737.1"/>
    <property type="molecule type" value="Genomic_DNA"/>
</dbReference>
<organism evidence="4 5">
    <name type="scientific">Larsenimonas rhizosphaerae</name>
    <dbReference type="NCBI Taxonomy" id="2944682"/>
    <lineage>
        <taxon>Bacteria</taxon>
        <taxon>Pseudomonadati</taxon>
        <taxon>Pseudomonadota</taxon>
        <taxon>Gammaproteobacteria</taxon>
        <taxon>Oceanospirillales</taxon>
        <taxon>Halomonadaceae</taxon>
        <taxon>Larsenimonas</taxon>
    </lineage>
</organism>
<dbReference type="InterPro" id="IPR013088">
    <property type="entry name" value="Znf_NHR/GATA"/>
</dbReference>
<dbReference type="GO" id="GO:0006355">
    <property type="term" value="P:regulation of DNA-templated transcription"/>
    <property type="evidence" value="ECO:0007669"/>
    <property type="project" value="InterPro"/>
</dbReference>
<dbReference type="PANTHER" id="PTHR36150:SF1">
    <property type="entry name" value="DNA GYRASE INHIBITOR YACG"/>
    <property type="match status" value="1"/>
</dbReference>
<evidence type="ECO:0000313" key="4">
    <source>
        <dbReference type="EMBL" id="MCX2523737.1"/>
    </source>
</evidence>
<dbReference type="Pfam" id="PF03884">
    <property type="entry name" value="YacG"/>
    <property type="match status" value="1"/>
</dbReference>
<comment type="cofactor">
    <cofactor evidence="3">
        <name>Zn(2+)</name>
        <dbReference type="ChEBI" id="CHEBI:29105"/>
    </cofactor>
    <text evidence="3">Binds 1 zinc ion.</text>
</comment>
<dbReference type="Gene3D" id="3.30.50.10">
    <property type="entry name" value="Erythroid Transcription Factor GATA-1, subunit A"/>
    <property type="match status" value="1"/>
</dbReference>
<protein>
    <recommendedName>
        <fullName evidence="3">DNA gyrase inhibitor YacG</fullName>
    </recommendedName>
</protein>
<proteinExistence type="inferred from homology"/>
<keyword evidence="2 3" id="KW-0862">Zinc</keyword>
<name>A0AA41ZF98_9GAMM</name>
<evidence type="ECO:0000256" key="3">
    <source>
        <dbReference type="HAMAP-Rule" id="MF_00649"/>
    </source>
</evidence>
<keyword evidence="5" id="KW-1185">Reference proteome</keyword>
<dbReference type="Proteomes" id="UP001165678">
    <property type="component" value="Unassembled WGS sequence"/>
</dbReference>
<evidence type="ECO:0000256" key="2">
    <source>
        <dbReference type="ARBA" id="ARBA00022833"/>
    </source>
</evidence>
<comment type="caution">
    <text evidence="4">The sequence shown here is derived from an EMBL/GenBank/DDBJ whole genome shotgun (WGS) entry which is preliminary data.</text>
</comment>
<sequence length="71" mass="7866">MTTSPASPLTVNCPHCQKAVVWNSDSTWRPFCSKRCHLIDLGAWANEDHRIAGEPAMDNIDIDALMAGIER</sequence>
<gene>
    <name evidence="3 4" type="primary">yacG</name>
    <name evidence="4" type="ORF">OQ287_05750</name>
</gene>
<feature type="binding site" evidence="3">
    <location>
        <position position="13"/>
    </location>
    <ligand>
        <name>Zn(2+)</name>
        <dbReference type="ChEBI" id="CHEBI:29105"/>
    </ligand>
</feature>
<feature type="binding site" evidence="3">
    <location>
        <position position="16"/>
    </location>
    <ligand>
        <name>Zn(2+)</name>
        <dbReference type="ChEBI" id="CHEBI:29105"/>
    </ligand>
</feature>
<feature type="binding site" evidence="3">
    <location>
        <position position="32"/>
    </location>
    <ligand>
        <name>Zn(2+)</name>
        <dbReference type="ChEBI" id="CHEBI:29105"/>
    </ligand>
</feature>
<feature type="binding site" evidence="3">
    <location>
        <position position="36"/>
    </location>
    <ligand>
        <name>Zn(2+)</name>
        <dbReference type="ChEBI" id="CHEBI:29105"/>
    </ligand>
</feature>
<evidence type="ECO:0000256" key="1">
    <source>
        <dbReference type="ARBA" id="ARBA00022723"/>
    </source>
</evidence>
<dbReference type="RefSeq" id="WP_250937576.1">
    <property type="nucleotide sequence ID" value="NZ_JAMLJK010000001.1"/>
</dbReference>
<dbReference type="InterPro" id="IPR005584">
    <property type="entry name" value="DNA_gyrase_inhibitor_YacG"/>
</dbReference>
<dbReference type="SUPFAM" id="SSF57716">
    <property type="entry name" value="Glucocorticoid receptor-like (DNA-binding domain)"/>
    <property type="match status" value="1"/>
</dbReference>
<dbReference type="GO" id="GO:0008270">
    <property type="term" value="F:zinc ion binding"/>
    <property type="evidence" value="ECO:0007669"/>
    <property type="project" value="UniProtKB-UniRule"/>
</dbReference>
<dbReference type="AlphaFoldDB" id="A0AA41ZF98"/>